<dbReference type="Ensembl" id="ENSOKIT00005116780.1">
    <property type="protein sequence ID" value="ENSOKIP00005109007.1"/>
    <property type="gene ID" value="ENSOKIG00005047717.1"/>
</dbReference>
<organism evidence="1 2">
    <name type="scientific">Oncorhynchus kisutch</name>
    <name type="common">Coho salmon</name>
    <name type="synonym">Salmo kisutch</name>
    <dbReference type="NCBI Taxonomy" id="8019"/>
    <lineage>
        <taxon>Eukaryota</taxon>
        <taxon>Metazoa</taxon>
        <taxon>Chordata</taxon>
        <taxon>Craniata</taxon>
        <taxon>Vertebrata</taxon>
        <taxon>Euteleostomi</taxon>
        <taxon>Actinopterygii</taxon>
        <taxon>Neopterygii</taxon>
        <taxon>Teleostei</taxon>
        <taxon>Protacanthopterygii</taxon>
        <taxon>Salmoniformes</taxon>
        <taxon>Salmonidae</taxon>
        <taxon>Salmoninae</taxon>
        <taxon>Oncorhynchus</taxon>
    </lineage>
</organism>
<keyword evidence="2" id="KW-1185">Reference proteome</keyword>
<reference evidence="1" key="1">
    <citation type="submission" date="2025-08" db="UniProtKB">
        <authorList>
            <consortium name="Ensembl"/>
        </authorList>
    </citation>
    <scope>IDENTIFICATION</scope>
</reference>
<reference evidence="1" key="2">
    <citation type="submission" date="2025-09" db="UniProtKB">
        <authorList>
            <consortium name="Ensembl"/>
        </authorList>
    </citation>
    <scope>IDENTIFICATION</scope>
</reference>
<name>A0A8C7L2T3_ONCKI</name>
<dbReference type="InterPro" id="IPR024606">
    <property type="entry name" value="KIAA1549"/>
</dbReference>
<sequence length="178" mass="19581">MVYPPSVVVEALHSYGRDRLMGDVRQFVPMVTALPNTAAPWKPSPAISLQLKTVLRFVGPGDDPRSCRFSQMMEQRLENVFSEAQAKVLDVHTRLSVQMLSVSQSVGSPAVSLVYMVRNGTAPLNGTAASNLLGQLTAEMVGYFLFYPPLVIAERKCPSASSMPYILMIHIKCPQKQI</sequence>
<dbReference type="AlphaFoldDB" id="A0A8C7L2T3"/>
<dbReference type="GeneTree" id="ENSGT00530000063472"/>
<dbReference type="PANTHER" id="PTHR21590">
    <property type="entry name" value="SEA DOMAIN-CONTAINING PROTEIN"/>
    <property type="match status" value="1"/>
</dbReference>
<evidence type="ECO:0000313" key="1">
    <source>
        <dbReference type="Ensembl" id="ENSOKIP00005109007.1"/>
    </source>
</evidence>
<accession>A0A8C7L2T3</accession>
<dbReference type="Proteomes" id="UP000694557">
    <property type="component" value="Unassembled WGS sequence"/>
</dbReference>
<proteinExistence type="predicted"/>
<dbReference type="PANTHER" id="PTHR21590:SF3">
    <property type="entry name" value="UPF0606 PROTEIN KIAA1549L"/>
    <property type="match status" value="1"/>
</dbReference>
<dbReference type="Pfam" id="PF12877">
    <property type="entry name" value="KIAA1549"/>
    <property type="match status" value="1"/>
</dbReference>
<protein>
    <submittedName>
        <fullName evidence="1">Uncharacterized protein</fullName>
    </submittedName>
</protein>
<evidence type="ECO:0000313" key="2">
    <source>
        <dbReference type="Proteomes" id="UP000694557"/>
    </source>
</evidence>